<proteinExistence type="predicted"/>
<comment type="caution">
    <text evidence="6">The sequence shown here is derived from an EMBL/GenBank/DDBJ whole genome shotgun (WGS) entry which is preliminary data.</text>
</comment>
<dbReference type="Proteomes" id="UP001597512">
    <property type="component" value="Unassembled WGS sequence"/>
</dbReference>
<dbReference type="EMBL" id="JBHUOM010000002">
    <property type="protein sequence ID" value="MFD2933622.1"/>
    <property type="molecule type" value="Genomic_DNA"/>
</dbReference>
<evidence type="ECO:0000256" key="3">
    <source>
        <dbReference type="ARBA" id="ARBA00022801"/>
    </source>
</evidence>
<dbReference type="InterPro" id="IPR002502">
    <property type="entry name" value="Amidase_domain"/>
</dbReference>
<dbReference type="Gene3D" id="3.40.80.10">
    <property type="entry name" value="Peptidoglycan recognition protein-like"/>
    <property type="match status" value="1"/>
</dbReference>
<evidence type="ECO:0000259" key="5">
    <source>
        <dbReference type="SMART" id="SM00644"/>
    </source>
</evidence>
<dbReference type="CDD" id="cd06583">
    <property type="entry name" value="PGRP"/>
    <property type="match status" value="1"/>
</dbReference>
<accession>A0ABW6AGQ7</accession>
<evidence type="ECO:0000256" key="4">
    <source>
        <dbReference type="ARBA" id="ARBA00023316"/>
    </source>
</evidence>
<keyword evidence="7" id="KW-1185">Reference proteome</keyword>
<protein>
    <recommendedName>
        <fullName evidence="2">N-acetylmuramoyl-L-alanine amidase</fullName>
        <ecNumber evidence="2">3.5.1.28</ecNumber>
    </recommendedName>
</protein>
<dbReference type="SUPFAM" id="SSF55846">
    <property type="entry name" value="N-acetylmuramoyl-L-alanine amidase-like"/>
    <property type="match status" value="1"/>
</dbReference>
<dbReference type="Pfam" id="PF01510">
    <property type="entry name" value="Amidase_2"/>
    <property type="match status" value="1"/>
</dbReference>
<dbReference type="InterPro" id="IPR036505">
    <property type="entry name" value="Amidase/PGRP_sf"/>
</dbReference>
<evidence type="ECO:0000256" key="1">
    <source>
        <dbReference type="ARBA" id="ARBA00001561"/>
    </source>
</evidence>
<sequence>MMSFLVFISQYLFRILPFALLIIAGSPCAAQKPTFRIIDKPIIFDEERKKLSLEYLAQRHGIQQTDPTIKPKMIVLHWTAIPTLEATFDAFNPSVLPGRPDLQAASHLNTAVPFLVDRDGTIFRLLPDTTFARHCIGLNYCAIGIENIGNNDLTKAQIKANVQLVRYLKRLYNIEYLIGHYEYKDFIGTPLWKETDPNYLTGKTDPGKSFMRSVRKRVKDLNLKGSPLQAE</sequence>
<feature type="domain" description="N-acetylmuramoyl-L-alanine amidase" evidence="5">
    <location>
        <begin position="60"/>
        <end position="191"/>
    </location>
</feature>
<keyword evidence="3" id="KW-0378">Hydrolase</keyword>
<keyword evidence="4" id="KW-0961">Cell wall biogenesis/degradation</keyword>
<comment type="catalytic activity">
    <reaction evidence="1">
        <text>Hydrolyzes the link between N-acetylmuramoyl residues and L-amino acid residues in certain cell-wall glycopeptides.</text>
        <dbReference type="EC" id="3.5.1.28"/>
    </reaction>
</comment>
<dbReference type="PANTHER" id="PTHR30417:SF1">
    <property type="entry name" value="N-ACETYLMURAMOYL-L-ALANINE AMIDASE AMID"/>
    <property type="match status" value="1"/>
</dbReference>
<evidence type="ECO:0000313" key="6">
    <source>
        <dbReference type="EMBL" id="MFD2933622.1"/>
    </source>
</evidence>
<organism evidence="6 7">
    <name type="scientific">Spirosoma flavum</name>
    <dbReference type="NCBI Taxonomy" id="2048557"/>
    <lineage>
        <taxon>Bacteria</taxon>
        <taxon>Pseudomonadati</taxon>
        <taxon>Bacteroidota</taxon>
        <taxon>Cytophagia</taxon>
        <taxon>Cytophagales</taxon>
        <taxon>Cytophagaceae</taxon>
        <taxon>Spirosoma</taxon>
    </lineage>
</organism>
<evidence type="ECO:0000313" key="7">
    <source>
        <dbReference type="Proteomes" id="UP001597512"/>
    </source>
</evidence>
<dbReference type="PANTHER" id="PTHR30417">
    <property type="entry name" value="N-ACETYLMURAMOYL-L-ALANINE AMIDASE AMID"/>
    <property type="match status" value="1"/>
</dbReference>
<evidence type="ECO:0000256" key="2">
    <source>
        <dbReference type="ARBA" id="ARBA00011901"/>
    </source>
</evidence>
<reference evidence="7" key="1">
    <citation type="journal article" date="2019" name="Int. J. Syst. Evol. Microbiol.">
        <title>The Global Catalogue of Microorganisms (GCM) 10K type strain sequencing project: providing services to taxonomists for standard genome sequencing and annotation.</title>
        <authorList>
            <consortium name="The Broad Institute Genomics Platform"/>
            <consortium name="The Broad Institute Genome Sequencing Center for Infectious Disease"/>
            <person name="Wu L."/>
            <person name="Ma J."/>
        </authorList>
    </citation>
    <scope>NUCLEOTIDE SEQUENCE [LARGE SCALE GENOMIC DNA]</scope>
    <source>
        <strain evidence="7">KCTC 52490</strain>
    </source>
</reference>
<dbReference type="EC" id="3.5.1.28" evidence="2"/>
<dbReference type="RefSeq" id="WP_381498139.1">
    <property type="nucleotide sequence ID" value="NZ_JBHUOM010000002.1"/>
</dbReference>
<dbReference type="InterPro" id="IPR051206">
    <property type="entry name" value="NAMLAA_amidase_2"/>
</dbReference>
<dbReference type="SMART" id="SM00644">
    <property type="entry name" value="Ami_2"/>
    <property type="match status" value="1"/>
</dbReference>
<name>A0ABW6AGQ7_9BACT</name>
<gene>
    <name evidence="6" type="ORF">ACFS25_07495</name>
</gene>